<dbReference type="STRING" id="559304.G8YNF8"/>
<dbReference type="OMA" id="PYFIAED"/>
<sequence length="822" mass="93808">MSMFKRKRRAHNTKTGKKKEEDVFDEAFWQWYNAGYELLNKNKKQVIPASTKKYNSNDMVVTQVKGFFMKNDLKVPSNEQIIALLRSPFTQGSSVKTYHLIRFFQLSNEGLFVTNGARDKLGKQIQFLGAENWENVMCYLDALLFSMFANLESFEPMLFISNQHEIHLVHQLSALLRLYVSLLRSGNLITIDLTIRLCEVLMKLGFGEAMSHKQQDSAFLFEFLTEILSMPLLTFRIDIQHGGKVDKDDEKYTKERILFVSIPDDDDDPFHPNAENEILLEQCLERYFNNSIQVKRELERRATLDNLSNVNQGDSSPSTVNYNSEQVTASVHSTEASLKNKVTVSQEVVPEEGDSYSNETSVSTAKSNTDTRTRDRGRSFASKKRSSTLSIWSINENGQENSSKEVSLPAWMFLRLLPFYTDDNDIHYQNGNSESFAKTSKEFATRRPVLPICLKRYSYDSSKARAQRSLKRIIIPPIIDLPQFVADDVDDSPEDYKLVLESALCHRGTTITSGHFVAASRKHSFNSNETEEEASNATWYIYDDMKKSGRVVEKTFNEIFNTEWPYMLFYRLISSVDSESTMTGSDVGSFKSKNLQPNLGPVVVQPGSKQSYWSDSTLTPSQTSETPSLSDSPRMAEKLDSAGTTSEPLPHTSPSDTEFVDIRNKYYWYTVDEDKNYYKELVSPNTEHSSVSRNKSITTGQMFRKNSQWSFDANGSSDIDHIIKELKHKVKLSSGSGSKESASKGHTENATPDNLTSEMSSEQKPTHTEINARQEHKGKLHGSRPNELYKCQTNGTGDDYKVSYKKWKRKRDEYKKEKCIIT</sequence>
<dbReference type="InterPro" id="IPR038765">
    <property type="entry name" value="Papain-like_cys_pep_sf"/>
</dbReference>
<dbReference type="PROSITE" id="PS50235">
    <property type="entry name" value="USP_3"/>
    <property type="match status" value="1"/>
</dbReference>
<feature type="compositionally biased region" description="Polar residues" evidence="1">
    <location>
        <begin position="355"/>
        <end position="368"/>
    </location>
</feature>
<evidence type="ECO:0000313" key="3">
    <source>
        <dbReference type="EMBL" id="CCE79476.1"/>
    </source>
</evidence>
<feature type="compositionally biased region" description="Polar residues" evidence="1">
    <location>
        <begin position="748"/>
        <end position="763"/>
    </location>
</feature>
<feature type="compositionally biased region" description="Polar residues" evidence="1">
    <location>
        <begin position="607"/>
        <end position="631"/>
    </location>
</feature>
<reference evidence="3 4" key="1">
    <citation type="journal article" date="2012" name="G3 (Bethesda)">
        <title>Pichia sorbitophila, an interspecies yeast hybrid reveals early steps of genome resolution following polyploidization.</title>
        <authorList>
            <person name="Leh Louis V."/>
            <person name="Despons L."/>
            <person name="Friedrich A."/>
            <person name="Martin T."/>
            <person name="Durrens P."/>
            <person name="Casaregola S."/>
            <person name="Neuveglise C."/>
            <person name="Fairhead C."/>
            <person name="Marck C."/>
            <person name="Cruz J.A."/>
            <person name="Straub M.L."/>
            <person name="Kugler V."/>
            <person name="Sacerdot C."/>
            <person name="Uzunov Z."/>
            <person name="Thierry A."/>
            <person name="Weiss S."/>
            <person name="Bleykasten C."/>
            <person name="De Montigny J."/>
            <person name="Jacques N."/>
            <person name="Jung P."/>
            <person name="Lemaire M."/>
            <person name="Mallet S."/>
            <person name="Morel G."/>
            <person name="Richard G.F."/>
            <person name="Sarkar A."/>
            <person name="Savel G."/>
            <person name="Schacherer J."/>
            <person name="Seret M.L."/>
            <person name="Talla E."/>
            <person name="Samson G."/>
            <person name="Jubin C."/>
            <person name="Poulain J."/>
            <person name="Vacherie B."/>
            <person name="Barbe V."/>
            <person name="Pelletier E."/>
            <person name="Sherman D.J."/>
            <person name="Westhof E."/>
            <person name="Weissenbach J."/>
            <person name="Baret P.V."/>
            <person name="Wincker P."/>
            <person name="Gaillardin C."/>
            <person name="Dujon B."/>
            <person name="Souciet J.L."/>
        </authorList>
    </citation>
    <scope>NUCLEOTIDE SEQUENCE [LARGE SCALE GENOMIC DNA]</scope>
    <source>
        <strain evidence="4">ATCC MYA-4447 / BCRC 22081 / CBS 7064 / NBRC 10061 / NRRL Y-12695</strain>
    </source>
</reference>
<protein>
    <submittedName>
        <fullName evidence="3">Piso0_001541 protein</fullName>
    </submittedName>
</protein>
<evidence type="ECO:0000256" key="1">
    <source>
        <dbReference type="SAM" id="MobiDB-lite"/>
    </source>
</evidence>
<keyword evidence="4" id="KW-1185">Reference proteome</keyword>
<evidence type="ECO:0000259" key="2">
    <source>
        <dbReference type="PROSITE" id="PS50235"/>
    </source>
</evidence>
<organism evidence="3 4">
    <name type="scientific">Pichia sorbitophila (strain ATCC MYA-4447 / BCRC 22081 / CBS 7064 / NBRC 10061 / NRRL Y-12695)</name>
    <name type="common">Hybrid yeast</name>
    <dbReference type="NCBI Taxonomy" id="559304"/>
    <lineage>
        <taxon>Eukaryota</taxon>
        <taxon>Fungi</taxon>
        <taxon>Dikarya</taxon>
        <taxon>Ascomycota</taxon>
        <taxon>Saccharomycotina</taxon>
        <taxon>Pichiomycetes</taxon>
        <taxon>Debaryomycetaceae</taxon>
        <taxon>Millerozyma</taxon>
    </lineage>
</organism>
<evidence type="ECO:0000313" key="4">
    <source>
        <dbReference type="Proteomes" id="UP000005222"/>
    </source>
</evidence>
<name>G8YNF8_PICSO</name>
<dbReference type="Gene3D" id="3.90.70.10">
    <property type="entry name" value="Cysteine proteinases"/>
    <property type="match status" value="1"/>
</dbReference>
<feature type="compositionally biased region" description="Basic and acidic residues" evidence="1">
    <location>
        <begin position="764"/>
        <end position="777"/>
    </location>
</feature>
<dbReference type="HOGENOM" id="CLU_017969_0_0_1"/>
<dbReference type="InParanoid" id="G8YNF8"/>
<dbReference type="AlphaFoldDB" id="G8YNF8"/>
<dbReference type="SUPFAM" id="SSF54001">
    <property type="entry name" value="Cysteine proteinases"/>
    <property type="match status" value="1"/>
</dbReference>
<dbReference type="eggNOG" id="ENOG502QWTH">
    <property type="taxonomic scope" value="Eukaryota"/>
</dbReference>
<feature type="region of interest" description="Disordered" evidence="1">
    <location>
        <begin position="307"/>
        <end position="382"/>
    </location>
</feature>
<feature type="compositionally biased region" description="Polar residues" evidence="1">
    <location>
        <begin position="307"/>
        <end position="346"/>
    </location>
</feature>
<feature type="domain" description="USP" evidence="2">
    <location>
        <begin position="128"/>
        <end position="573"/>
    </location>
</feature>
<feature type="compositionally biased region" description="Polar residues" evidence="1">
    <location>
        <begin position="583"/>
        <end position="597"/>
    </location>
</feature>
<dbReference type="InterPro" id="IPR028889">
    <property type="entry name" value="USP"/>
</dbReference>
<accession>G8YNF8</accession>
<proteinExistence type="predicted"/>
<dbReference type="Proteomes" id="UP000005222">
    <property type="component" value="Chromosome E"/>
</dbReference>
<feature type="compositionally biased region" description="Basic and acidic residues" evidence="1">
    <location>
        <begin position="369"/>
        <end position="378"/>
    </location>
</feature>
<dbReference type="OrthoDB" id="6287070at2759"/>
<feature type="region of interest" description="Disordered" evidence="1">
    <location>
        <begin position="731"/>
        <end position="798"/>
    </location>
</feature>
<feature type="region of interest" description="Disordered" evidence="1">
    <location>
        <begin position="583"/>
        <end position="656"/>
    </location>
</feature>
<gene>
    <name evidence="3" type="primary">Piso0_001541</name>
    <name evidence="3" type="ORF">GNLVRS01_PISO0E07330g</name>
</gene>
<feature type="compositionally biased region" description="Polar residues" evidence="1">
    <location>
        <begin position="642"/>
        <end position="656"/>
    </location>
</feature>
<dbReference type="EMBL" id="FO082055">
    <property type="protein sequence ID" value="CCE79476.1"/>
    <property type="molecule type" value="Genomic_DNA"/>
</dbReference>